<protein>
    <recommendedName>
        <fullName evidence="3">Carrier domain-containing protein</fullName>
    </recommendedName>
</protein>
<dbReference type="PANTHER" id="PTHR20863:SF76">
    <property type="entry name" value="CARRIER DOMAIN-CONTAINING PROTEIN"/>
    <property type="match status" value="1"/>
</dbReference>
<keyword evidence="5" id="KW-1185">Reference proteome</keyword>
<keyword evidence="1" id="KW-0596">Phosphopantetheine</keyword>
<dbReference type="InterPro" id="IPR009081">
    <property type="entry name" value="PP-bd_ACP"/>
</dbReference>
<comment type="caution">
    <text evidence="4">The sequence shown here is derived from an EMBL/GenBank/DDBJ whole genome shotgun (WGS) entry which is preliminary data.</text>
</comment>
<dbReference type="Proteomes" id="UP000613030">
    <property type="component" value="Unassembled WGS sequence"/>
</dbReference>
<dbReference type="InterPro" id="IPR003231">
    <property type="entry name" value="ACP"/>
</dbReference>
<dbReference type="SUPFAM" id="SSF47336">
    <property type="entry name" value="ACP-like"/>
    <property type="match status" value="1"/>
</dbReference>
<dbReference type="PROSITE" id="PS50075">
    <property type="entry name" value="CARRIER"/>
    <property type="match status" value="1"/>
</dbReference>
<gene>
    <name evidence="4" type="ORF">JI741_12200</name>
</gene>
<evidence type="ECO:0000313" key="5">
    <source>
        <dbReference type="Proteomes" id="UP000613030"/>
    </source>
</evidence>
<accession>A0ABS1KRC9</accession>
<evidence type="ECO:0000256" key="1">
    <source>
        <dbReference type="ARBA" id="ARBA00022450"/>
    </source>
</evidence>
<organism evidence="4 5">
    <name type="scientific">Chryseolinea lacunae</name>
    <dbReference type="NCBI Taxonomy" id="2801331"/>
    <lineage>
        <taxon>Bacteria</taxon>
        <taxon>Pseudomonadati</taxon>
        <taxon>Bacteroidota</taxon>
        <taxon>Cytophagia</taxon>
        <taxon>Cytophagales</taxon>
        <taxon>Fulvivirgaceae</taxon>
        <taxon>Chryseolinea</taxon>
    </lineage>
</organism>
<reference evidence="4 5" key="1">
    <citation type="submission" date="2021-01" db="EMBL/GenBank/DDBJ databases">
        <title>Chryseolinea sp. Jin1 Genome sequencing and assembly.</title>
        <authorList>
            <person name="Kim I."/>
        </authorList>
    </citation>
    <scope>NUCLEOTIDE SEQUENCE [LARGE SCALE GENOMIC DNA]</scope>
    <source>
        <strain evidence="4 5">Jin1</strain>
    </source>
</reference>
<evidence type="ECO:0000313" key="4">
    <source>
        <dbReference type="EMBL" id="MBL0741986.1"/>
    </source>
</evidence>
<dbReference type="Gene3D" id="1.10.1200.10">
    <property type="entry name" value="ACP-like"/>
    <property type="match status" value="2"/>
</dbReference>
<name>A0ABS1KRC9_9BACT</name>
<dbReference type="RefSeq" id="WP_202009680.1">
    <property type="nucleotide sequence ID" value="NZ_JAERRB010000003.1"/>
</dbReference>
<keyword evidence="2" id="KW-0597">Phosphoprotein</keyword>
<evidence type="ECO:0000259" key="3">
    <source>
        <dbReference type="PROSITE" id="PS50075"/>
    </source>
</evidence>
<dbReference type="PANTHER" id="PTHR20863">
    <property type="entry name" value="ACYL CARRIER PROTEIN"/>
    <property type="match status" value="1"/>
</dbReference>
<dbReference type="InterPro" id="IPR036736">
    <property type="entry name" value="ACP-like_sf"/>
</dbReference>
<feature type="domain" description="Carrier" evidence="3">
    <location>
        <begin position="1"/>
        <end position="42"/>
    </location>
</feature>
<dbReference type="EMBL" id="JAERRB010000003">
    <property type="protein sequence ID" value="MBL0741986.1"/>
    <property type="molecule type" value="Genomic_DNA"/>
</dbReference>
<proteinExistence type="predicted"/>
<evidence type="ECO:0000256" key="2">
    <source>
        <dbReference type="ARBA" id="ARBA00022553"/>
    </source>
</evidence>
<sequence length="198" mass="22035">MGLDTVELLMTMEKHFSIAIPDREASGINTVQDFADCVCAKITLSPGSDDKREVIYHRLTEVLQSQLGIEPDVIHREAKIKEVLMDRDVKSCWKNLEAGLELKLPSLTSLDLDATGPRQRKFFGIKLDPPIKAVTEGSLRELISWIMALNHRQLLDPRTLGSKAEVENIVLGIVSESCGIPVSEIEMRHSITSDLGMD</sequence>